<feature type="domain" description="G" evidence="2">
    <location>
        <begin position="349"/>
        <end position="390"/>
    </location>
</feature>
<dbReference type="InterPro" id="IPR006073">
    <property type="entry name" value="GTP-bd"/>
</dbReference>
<dbReference type="Gene3D" id="3.40.50.300">
    <property type="entry name" value="P-loop containing nucleotide triphosphate hydrolases"/>
    <property type="match status" value="1"/>
</dbReference>
<keyword evidence="4" id="KW-1185">Reference proteome</keyword>
<reference evidence="3" key="3">
    <citation type="submission" date="2021-05" db="UniProtKB">
        <authorList>
            <consortium name="EnsemblPlants"/>
        </authorList>
    </citation>
    <scope>IDENTIFICATION</scope>
    <source>
        <strain evidence="3">cv. B73</strain>
    </source>
</reference>
<dbReference type="AlphaFoldDB" id="A0A804LE57"/>
<dbReference type="Proteomes" id="UP000007305">
    <property type="component" value="Chromosome 1"/>
</dbReference>
<feature type="region of interest" description="Disordered" evidence="1">
    <location>
        <begin position="168"/>
        <end position="231"/>
    </location>
</feature>
<dbReference type="InterPro" id="IPR027417">
    <property type="entry name" value="P-loop_NTPase"/>
</dbReference>
<feature type="compositionally biased region" description="Basic and acidic residues" evidence="1">
    <location>
        <begin position="440"/>
        <end position="452"/>
    </location>
</feature>
<name>A0A804LE57_MAIZE</name>
<feature type="compositionally biased region" description="Low complexity" evidence="1">
    <location>
        <begin position="195"/>
        <end position="209"/>
    </location>
</feature>
<reference evidence="4" key="1">
    <citation type="submission" date="2015-12" db="EMBL/GenBank/DDBJ databases">
        <title>Update maize B73 reference genome by single molecule sequencing technologies.</title>
        <authorList>
            <consortium name="Maize Genome Sequencing Project"/>
            <person name="Ware D."/>
        </authorList>
    </citation>
    <scope>NUCLEOTIDE SEQUENCE [LARGE SCALE GENOMIC DNA]</scope>
    <source>
        <strain evidence="4">cv. B73</strain>
    </source>
</reference>
<evidence type="ECO:0000313" key="3">
    <source>
        <dbReference type="EnsemblPlants" id="Zm00001eb004950_P001"/>
    </source>
</evidence>
<protein>
    <recommendedName>
        <fullName evidence="2">G domain-containing protein</fullName>
    </recommendedName>
</protein>
<dbReference type="PANTHER" id="PTHR43127">
    <property type="entry name" value="DEVELOPMENTALLY-REGULATED GTP-BINDING PROTEIN 2"/>
    <property type="match status" value="1"/>
</dbReference>
<feature type="compositionally biased region" description="Pro residues" evidence="1">
    <location>
        <begin position="210"/>
        <end position="225"/>
    </location>
</feature>
<dbReference type="GO" id="GO:0005525">
    <property type="term" value="F:GTP binding"/>
    <property type="evidence" value="ECO:0007669"/>
    <property type="project" value="InterPro"/>
</dbReference>
<dbReference type="InParanoid" id="A0A804LE57"/>
<feature type="region of interest" description="Disordered" evidence="1">
    <location>
        <begin position="403"/>
        <end position="458"/>
    </location>
</feature>
<evidence type="ECO:0000259" key="2">
    <source>
        <dbReference type="Pfam" id="PF01926"/>
    </source>
</evidence>
<reference evidence="3" key="2">
    <citation type="submission" date="2019-07" db="EMBL/GenBank/DDBJ databases">
        <authorList>
            <person name="Seetharam A."/>
            <person name="Woodhouse M."/>
            <person name="Cannon E."/>
        </authorList>
    </citation>
    <scope>NUCLEOTIDE SEQUENCE [LARGE SCALE GENOMIC DNA]</scope>
    <source>
        <strain evidence="3">cv. B73</strain>
    </source>
</reference>
<proteinExistence type="predicted"/>
<dbReference type="InterPro" id="IPR045001">
    <property type="entry name" value="DRG"/>
</dbReference>
<organism evidence="3 4">
    <name type="scientific">Zea mays</name>
    <name type="common">Maize</name>
    <dbReference type="NCBI Taxonomy" id="4577"/>
    <lineage>
        <taxon>Eukaryota</taxon>
        <taxon>Viridiplantae</taxon>
        <taxon>Streptophyta</taxon>
        <taxon>Embryophyta</taxon>
        <taxon>Tracheophyta</taxon>
        <taxon>Spermatophyta</taxon>
        <taxon>Magnoliopsida</taxon>
        <taxon>Liliopsida</taxon>
        <taxon>Poales</taxon>
        <taxon>Poaceae</taxon>
        <taxon>PACMAD clade</taxon>
        <taxon>Panicoideae</taxon>
        <taxon>Andropogonodae</taxon>
        <taxon>Andropogoneae</taxon>
        <taxon>Tripsacinae</taxon>
        <taxon>Zea</taxon>
    </lineage>
</organism>
<feature type="compositionally biased region" description="Pro residues" evidence="1">
    <location>
        <begin position="178"/>
        <end position="194"/>
    </location>
</feature>
<dbReference type="GO" id="GO:0003924">
    <property type="term" value="F:GTPase activity"/>
    <property type="evidence" value="ECO:0007669"/>
    <property type="project" value="InterPro"/>
</dbReference>
<dbReference type="Gramene" id="Zm00001eb004950_T001">
    <property type="protein sequence ID" value="Zm00001eb004950_P001"/>
    <property type="gene ID" value="Zm00001eb004950"/>
</dbReference>
<accession>A0A804LE57</accession>
<dbReference type="EnsemblPlants" id="Zm00001eb004950_T001">
    <property type="protein sequence ID" value="Zm00001eb004950_P001"/>
    <property type="gene ID" value="Zm00001eb004950"/>
</dbReference>
<dbReference type="SUPFAM" id="SSF52540">
    <property type="entry name" value="P-loop containing nucleoside triphosphate hydrolases"/>
    <property type="match status" value="1"/>
</dbReference>
<evidence type="ECO:0000256" key="1">
    <source>
        <dbReference type="SAM" id="MobiDB-lite"/>
    </source>
</evidence>
<evidence type="ECO:0000313" key="4">
    <source>
        <dbReference type="Proteomes" id="UP000007305"/>
    </source>
</evidence>
<dbReference type="Pfam" id="PF01926">
    <property type="entry name" value="MMR_HSR1"/>
    <property type="match status" value="1"/>
</dbReference>
<sequence length="478" mass="51483">MDKNWLSGGALLSASRSSRRQASRMVAMMHGLRRMFVAHNSKSWAHRDEQSTAFASTSTSIRAVVAAAFLASPSATVVIDDKGSDDGSILQLSSIANFIVSHCSSTLHNSPIRENAVLKRGVAIQHERQKEFDVRTQEVDSLKEMVLQYQEQLRTLEASTPTWFCRASASTRGRTPPCILPAAPPPSRSPPPSCAPSLHPSTGSPASSPRSPPPPVRPSSPPPSAFPSLLPSRNIVGNHACPTRPCLPLPRMPPALLRDPDLAWRHGSEWQRAATAVAPTHALSNHHGALPHQAHGRSLTATTSRASGHWTGSCSAKLAKLRGELLTPTSKGGGGAGEGFDVTKSGDARVGLVGIPSVGKSTLLNKLTWTFSEVQIQLQLTIEAQGRYLQMIIEEQQKLGGSIKASEDQKLSDSPPSLDDYPEIMQPSPKKPRIDALSPDSERDTTQPEFESHLIGPWDHGIAFPLEEFKADPTMSKS</sequence>